<accession>A0A1I8B4J3</accession>
<dbReference type="InterPro" id="IPR001623">
    <property type="entry name" value="DnaJ_domain"/>
</dbReference>
<dbReference type="InterPro" id="IPR036869">
    <property type="entry name" value="J_dom_sf"/>
</dbReference>
<evidence type="ECO:0000256" key="1">
    <source>
        <dbReference type="ARBA" id="ARBA00023186"/>
    </source>
</evidence>
<dbReference type="CDD" id="cd06257">
    <property type="entry name" value="DnaJ"/>
    <property type="match status" value="1"/>
</dbReference>
<dbReference type="InterPro" id="IPR051938">
    <property type="entry name" value="Apopto_cytoskel_mod"/>
</dbReference>
<reference evidence="5" key="1">
    <citation type="submission" date="2016-11" db="UniProtKB">
        <authorList>
            <consortium name="WormBaseParasite"/>
        </authorList>
    </citation>
    <scope>IDENTIFICATION</scope>
</reference>
<feature type="domain" description="J" evidence="3">
    <location>
        <begin position="45"/>
        <end position="111"/>
    </location>
</feature>
<feature type="transmembrane region" description="Helical" evidence="2">
    <location>
        <begin position="238"/>
        <end position="258"/>
    </location>
</feature>
<dbReference type="PRINTS" id="PR00625">
    <property type="entry name" value="JDOMAIN"/>
</dbReference>
<dbReference type="PANTHER" id="PTHR44145">
    <property type="entry name" value="DNAJ HOMOLOG SUBFAMILY A MEMBER 3, MITOCHONDRIAL"/>
    <property type="match status" value="1"/>
</dbReference>
<dbReference type="SMART" id="SM00271">
    <property type="entry name" value="DnaJ"/>
    <property type="match status" value="1"/>
</dbReference>
<evidence type="ECO:0000313" key="5">
    <source>
        <dbReference type="WBParaSite" id="MhA1_Contig1375.frz3.gene5"/>
    </source>
</evidence>
<name>A0A1I8B4J3_MELHA</name>
<keyword evidence="2" id="KW-0812">Transmembrane</keyword>
<keyword evidence="2" id="KW-0472">Membrane</keyword>
<evidence type="ECO:0000256" key="2">
    <source>
        <dbReference type="SAM" id="Phobius"/>
    </source>
</evidence>
<dbReference type="WBParaSite" id="MhA1_Contig1375.frz3.gene5">
    <property type="protein sequence ID" value="MhA1_Contig1375.frz3.gene5"/>
    <property type="gene ID" value="MhA1_Contig1375.frz3.gene5"/>
</dbReference>
<dbReference type="Gene3D" id="1.10.287.110">
    <property type="entry name" value="DnaJ domain"/>
    <property type="match status" value="1"/>
</dbReference>
<dbReference type="PANTHER" id="PTHR44145:SF3">
    <property type="entry name" value="DNAJ HOMOLOG SUBFAMILY A MEMBER 3, MITOCHONDRIAL"/>
    <property type="match status" value="1"/>
</dbReference>
<proteinExistence type="predicted"/>
<dbReference type="OMA" id="DYKDFEH"/>
<dbReference type="Proteomes" id="UP000095281">
    <property type="component" value="Unplaced"/>
</dbReference>
<dbReference type="SUPFAM" id="SSF46565">
    <property type="entry name" value="Chaperone J-domain"/>
    <property type="match status" value="1"/>
</dbReference>
<sequence length="264" mass="31188">MNFAVNLNKFGLCHLVVINLSSKNNFPLYFTSTVSFSTASDGRRDYYKVLGVQRSSTAEEIKDAFYKLSKKYHPDVNPENKEKASKSFHEVSEAYEVLGSKEKRRAYDSLTAEMPTKTFKATHHQRTKTGEQRQRKWEKDWSDLDIDYKDFEHFQNLSRKKRMFHNSATNTSENFWAAQQEAASNYRSNLAREREIRERQLQLQLDERRRREEHPMPTFEKLRLQTEKLEREAKKDRLFKYLSLLPILIFAIVCLGPGRATRGF</sequence>
<keyword evidence="2" id="KW-1133">Transmembrane helix</keyword>
<keyword evidence="1" id="KW-0143">Chaperone</keyword>
<organism evidence="4 5">
    <name type="scientific">Meloidogyne hapla</name>
    <name type="common">Root-knot nematode worm</name>
    <dbReference type="NCBI Taxonomy" id="6305"/>
    <lineage>
        <taxon>Eukaryota</taxon>
        <taxon>Metazoa</taxon>
        <taxon>Ecdysozoa</taxon>
        <taxon>Nematoda</taxon>
        <taxon>Chromadorea</taxon>
        <taxon>Rhabditida</taxon>
        <taxon>Tylenchina</taxon>
        <taxon>Tylenchomorpha</taxon>
        <taxon>Tylenchoidea</taxon>
        <taxon>Meloidogynidae</taxon>
        <taxon>Meloidogyninae</taxon>
        <taxon>Meloidogyne</taxon>
    </lineage>
</organism>
<dbReference type="AlphaFoldDB" id="A0A1I8B4J3"/>
<protein>
    <submittedName>
        <fullName evidence="5">J domain-containing protein</fullName>
    </submittedName>
</protein>
<keyword evidence="4" id="KW-1185">Reference proteome</keyword>
<dbReference type="PROSITE" id="PS50076">
    <property type="entry name" value="DNAJ_2"/>
    <property type="match status" value="1"/>
</dbReference>
<evidence type="ECO:0000313" key="4">
    <source>
        <dbReference type="Proteomes" id="UP000095281"/>
    </source>
</evidence>
<dbReference type="Pfam" id="PF00226">
    <property type="entry name" value="DnaJ"/>
    <property type="match status" value="1"/>
</dbReference>
<evidence type="ECO:0000259" key="3">
    <source>
        <dbReference type="PROSITE" id="PS50076"/>
    </source>
</evidence>